<evidence type="ECO:0000313" key="4">
    <source>
        <dbReference type="Proteomes" id="UP000030746"/>
    </source>
</evidence>
<dbReference type="OMA" id="TRDSENY"/>
<keyword evidence="4" id="KW-1185">Reference proteome</keyword>
<dbReference type="SUPFAM" id="SSF52317">
    <property type="entry name" value="Class I glutamine amidotransferase-like"/>
    <property type="match status" value="1"/>
</dbReference>
<dbReference type="HOGENOM" id="CLU_695004_0_0_1"/>
<dbReference type="CTD" id="20247440"/>
<sequence>MSTKNCVYIYDGEGASEVSKLHLKHSLVENLSTRYNVQFISPDEILKGTWTRDAAVMAFGGGFDKGFIRTLGSVGVAKIRSYVLNGGKYLGICAGGYFGCDYIEFDKGGQLEVCGERHLKFFPGCGRGPVYPGFKYDDLKGSMAAPIDFQTSGTTREIIFTYFHGGGCFLLNESRHIQLTRTADWNERLDPIRNNFKPSLEDYKHFHDKGFGSNHLRPRTVCQIYDRTFDNGGITGSLRDSDLATKTGQNYPKNNDDYKRVSVTEGNSNCTTTTEDKNQKSGLGQASGERSEPMALNLNHDILSDPQERNTGPTSGVSELEILSRYCEIPGTPPAIIKSRVGQGRAILCGVHIEYIPRLLLEMEPTLKELVKTLEDTEKQRLDCFRSLLQQLDLKMK</sequence>
<dbReference type="RefSeq" id="XP_009043672.1">
    <property type="nucleotide sequence ID" value="XM_009045424.1"/>
</dbReference>
<organism evidence="3 4">
    <name type="scientific">Lottia gigantea</name>
    <name type="common">Giant owl limpet</name>
    <dbReference type="NCBI Taxonomy" id="225164"/>
    <lineage>
        <taxon>Eukaryota</taxon>
        <taxon>Metazoa</taxon>
        <taxon>Spiralia</taxon>
        <taxon>Lophotrochozoa</taxon>
        <taxon>Mollusca</taxon>
        <taxon>Gastropoda</taxon>
        <taxon>Patellogastropoda</taxon>
        <taxon>Lottioidea</taxon>
        <taxon>Lottiidae</taxon>
        <taxon>Lottia</taxon>
    </lineage>
</organism>
<gene>
    <name evidence="3" type="ORF">LOTGIDRAFT_227820</name>
</gene>
<dbReference type="OrthoDB" id="10250105at2759"/>
<dbReference type="InterPro" id="IPR019197">
    <property type="entry name" value="Biotin-prot_ligase_N"/>
</dbReference>
<dbReference type="InterPro" id="IPR029062">
    <property type="entry name" value="Class_I_gatase-like"/>
</dbReference>
<evidence type="ECO:0000256" key="1">
    <source>
        <dbReference type="SAM" id="MobiDB-lite"/>
    </source>
</evidence>
<dbReference type="AlphaFoldDB" id="V4BGU1"/>
<dbReference type="STRING" id="225164.V4BGU1"/>
<evidence type="ECO:0000259" key="2">
    <source>
        <dbReference type="Pfam" id="PF09825"/>
    </source>
</evidence>
<feature type="domain" description="Biotin-protein ligase N-terminal" evidence="2">
    <location>
        <begin position="318"/>
        <end position="397"/>
    </location>
</feature>
<accession>V4BGU1</accession>
<protein>
    <recommendedName>
        <fullName evidence="2">Biotin-protein ligase N-terminal domain-containing protein</fullName>
    </recommendedName>
</protein>
<evidence type="ECO:0000313" key="3">
    <source>
        <dbReference type="EMBL" id="ESP05127.1"/>
    </source>
</evidence>
<name>V4BGU1_LOTGI</name>
<proteinExistence type="predicted"/>
<feature type="domain" description="Biotin-protein ligase N-terminal" evidence="2">
    <location>
        <begin position="7"/>
        <end position="188"/>
    </location>
</feature>
<dbReference type="Pfam" id="PF09825">
    <property type="entry name" value="BPL_N"/>
    <property type="match status" value="2"/>
</dbReference>
<dbReference type="CDD" id="cd03144">
    <property type="entry name" value="GATase1_ScBLP_like"/>
    <property type="match status" value="1"/>
</dbReference>
<dbReference type="KEGG" id="lgi:LOTGIDRAFT_227820"/>
<reference evidence="3 4" key="1">
    <citation type="journal article" date="2013" name="Nature">
        <title>Insights into bilaterian evolution from three spiralian genomes.</title>
        <authorList>
            <person name="Simakov O."/>
            <person name="Marletaz F."/>
            <person name="Cho S.J."/>
            <person name="Edsinger-Gonzales E."/>
            <person name="Havlak P."/>
            <person name="Hellsten U."/>
            <person name="Kuo D.H."/>
            <person name="Larsson T."/>
            <person name="Lv J."/>
            <person name="Arendt D."/>
            <person name="Savage R."/>
            <person name="Osoegawa K."/>
            <person name="de Jong P."/>
            <person name="Grimwood J."/>
            <person name="Chapman J.A."/>
            <person name="Shapiro H."/>
            <person name="Aerts A."/>
            <person name="Otillar R.P."/>
            <person name="Terry A.Y."/>
            <person name="Boore J.L."/>
            <person name="Grigoriev I.V."/>
            <person name="Lindberg D.R."/>
            <person name="Seaver E.C."/>
            <person name="Weisblat D.A."/>
            <person name="Putnam N.H."/>
            <person name="Rokhsar D.S."/>
        </authorList>
    </citation>
    <scope>NUCLEOTIDE SEQUENCE [LARGE SCALE GENOMIC DNA]</scope>
</reference>
<dbReference type="GeneID" id="20247440"/>
<dbReference type="EMBL" id="KB199650">
    <property type="protein sequence ID" value="ESP05127.1"/>
    <property type="molecule type" value="Genomic_DNA"/>
</dbReference>
<feature type="region of interest" description="Disordered" evidence="1">
    <location>
        <begin position="236"/>
        <end position="289"/>
    </location>
</feature>
<feature type="compositionally biased region" description="Polar residues" evidence="1">
    <location>
        <begin position="244"/>
        <end position="253"/>
    </location>
</feature>
<dbReference type="Proteomes" id="UP000030746">
    <property type="component" value="Unassembled WGS sequence"/>
</dbReference>
<feature type="compositionally biased region" description="Polar residues" evidence="1">
    <location>
        <begin position="264"/>
        <end position="273"/>
    </location>
</feature>